<name>A0A810MXA9_9ACTN</name>
<feature type="domain" description="HTH cro/C1-type" evidence="1">
    <location>
        <begin position="18"/>
        <end position="73"/>
    </location>
</feature>
<dbReference type="InterPro" id="IPR001387">
    <property type="entry name" value="Cro/C1-type_HTH"/>
</dbReference>
<keyword evidence="3" id="KW-1185">Reference proteome</keyword>
<gene>
    <name evidence="2" type="ORF">Prubr_10090</name>
</gene>
<proteinExistence type="predicted"/>
<dbReference type="KEGG" id="pry:Prubr_10090"/>
<dbReference type="SMART" id="SM00530">
    <property type="entry name" value="HTH_XRE"/>
    <property type="match status" value="1"/>
</dbReference>
<sequence>MTTVQGPTVGRRRLRSALRRARESARLTQEQVSAAMDWSLSKLIRIEAGSVSISTNDLKALLGHYRMTDPEQVAELVELARVARRRTWWSQYKDILPAPFVAYIGLELEASRISFFESSGIPGLLQTEQYARAMVTAAAAAAATVPVDPDEFETVVALRMRRQREVLDRPDPPTIEVVLDEAVLHRQTGGPACIRQQLGHLTTVGGWPNVTIQVLPFTAGTYASQGPFIVLGFSEPDDDAVVYLDGVHSQDLVDRADLVAPYQQTFQRLREMSLGHAESIATIDRIARQIG</sequence>
<dbReference type="GO" id="GO:0003677">
    <property type="term" value="F:DNA binding"/>
    <property type="evidence" value="ECO:0007669"/>
    <property type="project" value="InterPro"/>
</dbReference>
<dbReference type="Pfam" id="PF19054">
    <property type="entry name" value="DUF5753"/>
    <property type="match status" value="1"/>
</dbReference>
<evidence type="ECO:0000259" key="1">
    <source>
        <dbReference type="PROSITE" id="PS50943"/>
    </source>
</evidence>
<dbReference type="Pfam" id="PF13560">
    <property type="entry name" value="HTH_31"/>
    <property type="match status" value="1"/>
</dbReference>
<dbReference type="AlphaFoldDB" id="A0A810MXA9"/>
<reference evidence="2" key="1">
    <citation type="submission" date="2020-08" db="EMBL/GenBank/DDBJ databases">
        <title>Whole genome shotgun sequence of Polymorphospora rubra NBRC 101157.</title>
        <authorList>
            <person name="Komaki H."/>
            <person name="Tamura T."/>
        </authorList>
    </citation>
    <scope>NUCLEOTIDE SEQUENCE</scope>
    <source>
        <strain evidence="2">NBRC 101157</strain>
    </source>
</reference>
<dbReference type="InterPro" id="IPR043917">
    <property type="entry name" value="DUF5753"/>
</dbReference>
<dbReference type="EMBL" id="AP023359">
    <property type="protein sequence ID" value="BCJ63988.1"/>
    <property type="molecule type" value="Genomic_DNA"/>
</dbReference>
<dbReference type="Proteomes" id="UP000680866">
    <property type="component" value="Chromosome"/>
</dbReference>
<accession>A0A810MXA9</accession>
<organism evidence="2 3">
    <name type="scientific">Polymorphospora rubra</name>
    <dbReference type="NCBI Taxonomy" id="338584"/>
    <lineage>
        <taxon>Bacteria</taxon>
        <taxon>Bacillati</taxon>
        <taxon>Actinomycetota</taxon>
        <taxon>Actinomycetes</taxon>
        <taxon>Micromonosporales</taxon>
        <taxon>Micromonosporaceae</taxon>
        <taxon>Polymorphospora</taxon>
    </lineage>
</organism>
<evidence type="ECO:0000313" key="3">
    <source>
        <dbReference type="Proteomes" id="UP000680866"/>
    </source>
</evidence>
<dbReference type="Gene3D" id="1.10.260.40">
    <property type="entry name" value="lambda repressor-like DNA-binding domains"/>
    <property type="match status" value="1"/>
</dbReference>
<dbReference type="SUPFAM" id="SSF47413">
    <property type="entry name" value="lambda repressor-like DNA-binding domains"/>
    <property type="match status" value="1"/>
</dbReference>
<evidence type="ECO:0000313" key="2">
    <source>
        <dbReference type="EMBL" id="BCJ63988.1"/>
    </source>
</evidence>
<dbReference type="RefSeq" id="WP_212822060.1">
    <property type="nucleotide sequence ID" value="NZ_AP023359.1"/>
</dbReference>
<dbReference type="CDD" id="cd00093">
    <property type="entry name" value="HTH_XRE"/>
    <property type="match status" value="1"/>
</dbReference>
<protein>
    <submittedName>
        <fullName evidence="2">Transcriptional regulator</fullName>
    </submittedName>
</protein>
<dbReference type="InterPro" id="IPR010982">
    <property type="entry name" value="Lambda_DNA-bd_dom_sf"/>
</dbReference>
<dbReference type="PROSITE" id="PS50943">
    <property type="entry name" value="HTH_CROC1"/>
    <property type="match status" value="1"/>
</dbReference>